<name>A0A816WJ46_BRANA</name>
<accession>A0A816WJ46</accession>
<keyword evidence="1" id="KW-0812">Transmembrane</keyword>
<proteinExistence type="predicted"/>
<gene>
    <name evidence="2" type="ORF">DARMORV10_A03P68350.1</name>
</gene>
<dbReference type="AlphaFoldDB" id="A0A816WJ46"/>
<keyword evidence="1" id="KW-1133">Transmembrane helix</keyword>
<feature type="transmembrane region" description="Helical" evidence="1">
    <location>
        <begin position="7"/>
        <end position="25"/>
    </location>
</feature>
<keyword evidence="1" id="KW-0472">Membrane</keyword>
<evidence type="ECO:0000313" key="2">
    <source>
        <dbReference type="EMBL" id="CAF2134230.1"/>
    </source>
</evidence>
<dbReference type="EMBL" id="HG994357">
    <property type="protein sequence ID" value="CAF2134230.1"/>
    <property type="molecule type" value="Genomic_DNA"/>
</dbReference>
<reference evidence="2" key="1">
    <citation type="submission" date="2021-01" db="EMBL/GenBank/DDBJ databases">
        <authorList>
            <consortium name="Genoscope - CEA"/>
            <person name="William W."/>
        </authorList>
    </citation>
    <scope>NUCLEOTIDE SEQUENCE</scope>
</reference>
<protein>
    <submittedName>
        <fullName evidence="2">(rape) hypothetical protein</fullName>
    </submittedName>
</protein>
<organism evidence="2">
    <name type="scientific">Brassica napus</name>
    <name type="common">Rape</name>
    <dbReference type="NCBI Taxonomy" id="3708"/>
    <lineage>
        <taxon>Eukaryota</taxon>
        <taxon>Viridiplantae</taxon>
        <taxon>Streptophyta</taxon>
        <taxon>Embryophyta</taxon>
        <taxon>Tracheophyta</taxon>
        <taxon>Spermatophyta</taxon>
        <taxon>Magnoliopsida</taxon>
        <taxon>eudicotyledons</taxon>
        <taxon>Gunneridae</taxon>
        <taxon>Pentapetalae</taxon>
        <taxon>rosids</taxon>
        <taxon>malvids</taxon>
        <taxon>Brassicales</taxon>
        <taxon>Brassicaceae</taxon>
        <taxon>Brassiceae</taxon>
        <taxon>Brassica</taxon>
    </lineage>
</organism>
<sequence>MFEDRQILLTSEIIVFIGILFSFNLFVPYTVPQYVISGLVMFVAAEVLEGIQVNKPLSICVFFKNQLFLMAFVLSI</sequence>
<evidence type="ECO:0000256" key="1">
    <source>
        <dbReference type="SAM" id="Phobius"/>
    </source>
</evidence>
<dbReference type="Proteomes" id="UP001295469">
    <property type="component" value="Chromosome A03"/>
</dbReference>